<dbReference type="EMBL" id="JBHTMP010000003">
    <property type="protein sequence ID" value="MFD1320129.1"/>
    <property type="molecule type" value="Genomic_DNA"/>
</dbReference>
<dbReference type="Pfam" id="PF14428">
    <property type="entry name" value="DddA-like"/>
    <property type="match status" value="1"/>
</dbReference>
<dbReference type="InterPro" id="IPR032724">
    <property type="entry name" value="SCP1.201-like"/>
</dbReference>
<comment type="caution">
    <text evidence="1">The sequence shown here is derived from an EMBL/GenBank/DDBJ whole genome shotgun (WGS) entry which is preliminary data.</text>
</comment>
<accession>A0ABW3YA51</accession>
<proteinExistence type="predicted"/>
<name>A0ABW3YA51_9ACTN</name>
<dbReference type="RefSeq" id="WP_377567041.1">
    <property type="nucleotide sequence ID" value="NZ_JBHTMP010000003.1"/>
</dbReference>
<organism evidence="1 2">
    <name type="scientific">Micromonospora sonneratiae</name>
    <dbReference type="NCBI Taxonomy" id="1184706"/>
    <lineage>
        <taxon>Bacteria</taxon>
        <taxon>Bacillati</taxon>
        <taxon>Actinomycetota</taxon>
        <taxon>Actinomycetes</taxon>
        <taxon>Micromonosporales</taxon>
        <taxon>Micromonosporaceae</taxon>
        <taxon>Micromonospora</taxon>
    </lineage>
</organism>
<evidence type="ECO:0000313" key="1">
    <source>
        <dbReference type="EMBL" id="MFD1320129.1"/>
    </source>
</evidence>
<dbReference type="Proteomes" id="UP001597260">
    <property type="component" value="Unassembled WGS sequence"/>
</dbReference>
<sequence>MGFPLSAAGSTAAGQVDLPAASAVPDWVHRVGDDIRRLLPRNNKTVGVLATADGLTRSKPIWSGAHGPAAGALGLRRDDKSNQWHRLKSAVEHVEGHAAAIIRRPNGPKDAVLVVSAPPCPGPYGCSTILSALLPANSRLSVYVMGADGRARFWRTYVGTGEGTTG</sequence>
<protein>
    <submittedName>
        <fullName evidence="1">DddA-like double-stranded DNA deaminase toxin</fullName>
    </submittedName>
</protein>
<gene>
    <name evidence="1" type="ORF">ACFQ4H_03395</name>
</gene>
<keyword evidence="2" id="KW-1185">Reference proteome</keyword>
<evidence type="ECO:0000313" key="2">
    <source>
        <dbReference type="Proteomes" id="UP001597260"/>
    </source>
</evidence>
<reference evidence="2" key="1">
    <citation type="journal article" date="2019" name="Int. J. Syst. Evol. Microbiol.">
        <title>The Global Catalogue of Microorganisms (GCM) 10K type strain sequencing project: providing services to taxonomists for standard genome sequencing and annotation.</title>
        <authorList>
            <consortium name="The Broad Institute Genomics Platform"/>
            <consortium name="The Broad Institute Genome Sequencing Center for Infectious Disease"/>
            <person name="Wu L."/>
            <person name="Ma J."/>
        </authorList>
    </citation>
    <scope>NUCLEOTIDE SEQUENCE [LARGE SCALE GENOMIC DNA]</scope>
    <source>
        <strain evidence="2">JCM 31037</strain>
    </source>
</reference>